<organism evidence="2 3">
    <name type="scientific">Fusarium euwallaceae</name>
    <dbReference type="NCBI Taxonomy" id="1147111"/>
    <lineage>
        <taxon>Eukaryota</taxon>
        <taxon>Fungi</taxon>
        <taxon>Dikarya</taxon>
        <taxon>Ascomycota</taxon>
        <taxon>Pezizomycotina</taxon>
        <taxon>Sordariomycetes</taxon>
        <taxon>Hypocreomycetidae</taxon>
        <taxon>Hypocreales</taxon>
        <taxon>Nectriaceae</taxon>
        <taxon>Fusarium</taxon>
        <taxon>Fusarium solani species complex</taxon>
    </lineage>
</organism>
<accession>A0A430LS70</accession>
<feature type="region of interest" description="Disordered" evidence="1">
    <location>
        <begin position="76"/>
        <end position="113"/>
    </location>
</feature>
<name>A0A430LS70_9HYPO</name>
<evidence type="ECO:0000313" key="2">
    <source>
        <dbReference type="EMBL" id="RTE78555.1"/>
    </source>
</evidence>
<dbReference type="AlphaFoldDB" id="A0A430LS70"/>
<protein>
    <submittedName>
        <fullName evidence="2">Uncharacterized protein</fullName>
    </submittedName>
</protein>
<dbReference type="EMBL" id="MIKF01000093">
    <property type="protein sequence ID" value="RTE78555.1"/>
    <property type="molecule type" value="Genomic_DNA"/>
</dbReference>
<comment type="caution">
    <text evidence="2">The sequence shown here is derived from an EMBL/GenBank/DDBJ whole genome shotgun (WGS) entry which is preliminary data.</text>
</comment>
<feature type="compositionally biased region" description="Polar residues" evidence="1">
    <location>
        <begin position="19"/>
        <end position="28"/>
    </location>
</feature>
<feature type="region of interest" description="Disordered" evidence="1">
    <location>
        <begin position="1"/>
        <end position="32"/>
    </location>
</feature>
<gene>
    <name evidence="2" type="ORF">BHE90_006980</name>
</gene>
<dbReference type="Proteomes" id="UP000287124">
    <property type="component" value="Unassembled WGS sequence"/>
</dbReference>
<proteinExistence type="predicted"/>
<evidence type="ECO:0000256" key="1">
    <source>
        <dbReference type="SAM" id="MobiDB-lite"/>
    </source>
</evidence>
<keyword evidence="3" id="KW-1185">Reference proteome</keyword>
<reference evidence="2 3" key="1">
    <citation type="submission" date="2017-06" db="EMBL/GenBank/DDBJ databases">
        <title>Comparative genomic analysis of Ambrosia Fusariam Clade fungi.</title>
        <authorList>
            <person name="Stajich J.E."/>
            <person name="Carrillo J."/>
            <person name="Kijimoto T."/>
            <person name="Eskalen A."/>
            <person name="O'Donnell K."/>
            <person name="Kasson M."/>
        </authorList>
    </citation>
    <scope>NUCLEOTIDE SEQUENCE [LARGE SCALE GENOMIC DNA]</scope>
    <source>
        <strain evidence="2 3">UCR1854</strain>
    </source>
</reference>
<evidence type="ECO:0000313" key="3">
    <source>
        <dbReference type="Proteomes" id="UP000287124"/>
    </source>
</evidence>
<sequence length="226" mass="24330">MSSDTSSPHSVEIHVTPPRKSSTPVSADTRSDILRESVEIRGKRDGDASSLLQQNLVYGSEMDALLRAPAFKHQGMSSCPELSRRTLNSPKLTPPSSNSPRRRRSPAFHSHPVTPRTFRLNVLGRAGADDLGSDRTGGDSPVGRGGGYLGDIGPGSQWDVQYGFLPQAVGLRLGLMIGCAAVVNVSIDSHAGYIVRNSWPELPWIGVPRFRGKAGDWRFTAPGYVG</sequence>